<dbReference type="CDD" id="cd03255">
    <property type="entry name" value="ABC_MJ0796_LolCDE_FtsE"/>
    <property type="match status" value="1"/>
</dbReference>
<dbReference type="InterPro" id="IPR003439">
    <property type="entry name" value="ABC_transporter-like_ATP-bd"/>
</dbReference>
<dbReference type="PATRIC" id="fig|189381.12.peg.3793"/>
<evidence type="ECO:0000256" key="3">
    <source>
        <dbReference type="ARBA" id="ARBA00022741"/>
    </source>
</evidence>
<keyword evidence="4" id="KW-0067">ATP-binding</keyword>
<dbReference type="GO" id="GO:0005524">
    <property type="term" value="F:ATP binding"/>
    <property type="evidence" value="ECO:0007669"/>
    <property type="project" value="UniProtKB-KW"/>
</dbReference>
<comment type="caution">
    <text evidence="6">The sequence shown here is derived from an EMBL/GenBank/DDBJ whole genome shotgun (WGS) entry which is preliminary data.</text>
</comment>
<dbReference type="InterPro" id="IPR017871">
    <property type="entry name" value="ABC_transporter-like_CS"/>
</dbReference>
<name>A0A0M0GM60_9BACI</name>
<feature type="domain" description="ABC transporter" evidence="5">
    <location>
        <begin position="4"/>
        <end position="242"/>
    </location>
</feature>
<dbReference type="InterPro" id="IPR017911">
    <property type="entry name" value="MacB-like_ATP-bd"/>
</dbReference>
<protein>
    <recommendedName>
        <fullName evidence="5">ABC transporter domain-containing protein</fullName>
    </recommendedName>
</protein>
<dbReference type="GO" id="GO:0098796">
    <property type="term" value="C:membrane protein complex"/>
    <property type="evidence" value="ECO:0007669"/>
    <property type="project" value="UniProtKB-ARBA"/>
</dbReference>
<dbReference type="SMART" id="SM00382">
    <property type="entry name" value="AAA"/>
    <property type="match status" value="1"/>
</dbReference>
<dbReference type="Proteomes" id="UP000037405">
    <property type="component" value="Unassembled WGS sequence"/>
</dbReference>
<gene>
    <name evidence="6" type="ORF">AF331_09425</name>
</gene>
<evidence type="ECO:0000256" key="4">
    <source>
        <dbReference type="ARBA" id="ARBA00022840"/>
    </source>
</evidence>
<dbReference type="SUPFAM" id="SSF52540">
    <property type="entry name" value="P-loop containing nucleoside triphosphate hydrolases"/>
    <property type="match status" value="1"/>
</dbReference>
<dbReference type="FunFam" id="3.40.50.300:FF:000032">
    <property type="entry name" value="Export ABC transporter ATP-binding protein"/>
    <property type="match status" value="1"/>
</dbReference>
<sequence>MTILQINHLEKVYGQGSNAFHALKDLTMNVEKGEFLAIMGTSGSGKSTLLNMMAGLDQPTKGTIHLNGQPVHTLRDGALTGLRRDHIGFIFQFFNLIPVLTVLENVTLPSDLASKRKGIKKRAMDLLDHLGISHLAGSFPSELSGGQQQRVAIARALVTEPKIILADEPTGSLDSKTGKEILQLLRTFTEEHGHTLIMVTHDAQVAAHSHRVIFLRDGALIKDTQLAANHSIMEKTSLLNQEFERFSQ</sequence>
<dbReference type="GO" id="GO:0016887">
    <property type="term" value="F:ATP hydrolysis activity"/>
    <property type="evidence" value="ECO:0007669"/>
    <property type="project" value="InterPro"/>
</dbReference>
<proteinExistence type="inferred from homology"/>
<dbReference type="GO" id="GO:0022857">
    <property type="term" value="F:transmembrane transporter activity"/>
    <property type="evidence" value="ECO:0007669"/>
    <property type="project" value="UniProtKB-ARBA"/>
</dbReference>
<dbReference type="AlphaFoldDB" id="A0A0M0GM60"/>
<comment type="similarity">
    <text evidence="1">Belongs to the ABC transporter superfamily.</text>
</comment>
<dbReference type="InterPro" id="IPR003593">
    <property type="entry name" value="AAA+_ATPase"/>
</dbReference>
<evidence type="ECO:0000256" key="1">
    <source>
        <dbReference type="ARBA" id="ARBA00005417"/>
    </source>
</evidence>
<dbReference type="RefSeq" id="WP_053427903.1">
    <property type="nucleotide sequence ID" value="NZ_JAUKEH010000005.1"/>
</dbReference>
<dbReference type="STRING" id="189381.GCA_900166615_00609"/>
<dbReference type="Pfam" id="PF00005">
    <property type="entry name" value="ABC_tran"/>
    <property type="match status" value="1"/>
</dbReference>
<evidence type="ECO:0000259" key="5">
    <source>
        <dbReference type="PROSITE" id="PS50893"/>
    </source>
</evidence>
<keyword evidence="2" id="KW-0813">Transport</keyword>
<evidence type="ECO:0000313" key="6">
    <source>
        <dbReference type="EMBL" id="KON90582.1"/>
    </source>
</evidence>
<accession>A0A0M0GM60</accession>
<keyword evidence="3" id="KW-0547">Nucleotide-binding</keyword>
<evidence type="ECO:0000313" key="7">
    <source>
        <dbReference type="Proteomes" id="UP000037405"/>
    </source>
</evidence>
<dbReference type="PANTHER" id="PTHR24220">
    <property type="entry name" value="IMPORT ATP-BINDING PROTEIN"/>
    <property type="match status" value="1"/>
</dbReference>
<dbReference type="GO" id="GO:0005886">
    <property type="term" value="C:plasma membrane"/>
    <property type="evidence" value="ECO:0007669"/>
    <property type="project" value="TreeGrafter"/>
</dbReference>
<dbReference type="PROSITE" id="PS50893">
    <property type="entry name" value="ABC_TRANSPORTER_2"/>
    <property type="match status" value="1"/>
</dbReference>
<dbReference type="Gene3D" id="3.40.50.300">
    <property type="entry name" value="P-loop containing nucleotide triphosphate hydrolases"/>
    <property type="match status" value="1"/>
</dbReference>
<dbReference type="PROSITE" id="PS00211">
    <property type="entry name" value="ABC_TRANSPORTER_1"/>
    <property type="match status" value="1"/>
</dbReference>
<evidence type="ECO:0000256" key="2">
    <source>
        <dbReference type="ARBA" id="ARBA00022448"/>
    </source>
</evidence>
<dbReference type="OrthoDB" id="9791546at2"/>
<dbReference type="EMBL" id="LGUE01000003">
    <property type="protein sequence ID" value="KON90582.1"/>
    <property type="molecule type" value="Genomic_DNA"/>
</dbReference>
<reference evidence="7" key="1">
    <citation type="submission" date="2015-07" db="EMBL/GenBank/DDBJ databases">
        <title>Fjat-14235 jcm11544.</title>
        <authorList>
            <person name="Liu B."/>
            <person name="Wang J."/>
            <person name="Zhu Y."/>
            <person name="Liu G."/>
            <person name="Chen Q."/>
            <person name="Chen Z."/>
            <person name="Lan J."/>
            <person name="Che J."/>
            <person name="Ge C."/>
            <person name="Shi H."/>
            <person name="Pan Z."/>
            <person name="Liu X."/>
        </authorList>
    </citation>
    <scope>NUCLEOTIDE SEQUENCE [LARGE SCALE GENOMIC DNA]</scope>
    <source>
        <strain evidence="7">JCM 11544</strain>
    </source>
</reference>
<organism evidence="6 7">
    <name type="scientific">Rossellomorea marisflavi</name>
    <dbReference type="NCBI Taxonomy" id="189381"/>
    <lineage>
        <taxon>Bacteria</taxon>
        <taxon>Bacillati</taxon>
        <taxon>Bacillota</taxon>
        <taxon>Bacilli</taxon>
        <taxon>Bacillales</taxon>
        <taxon>Bacillaceae</taxon>
        <taxon>Rossellomorea</taxon>
    </lineage>
</organism>
<keyword evidence="7" id="KW-1185">Reference proteome</keyword>
<dbReference type="InterPro" id="IPR027417">
    <property type="entry name" value="P-loop_NTPase"/>
</dbReference>
<dbReference type="PANTHER" id="PTHR24220:SF86">
    <property type="entry name" value="ABC TRANSPORTER ABCH.1"/>
    <property type="match status" value="1"/>
</dbReference>
<dbReference type="InterPro" id="IPR015854">
    <property type="entry name" value="ABC_transpr_LolD-like"/>
</dbReference>